<evidence type="ECO:0000256" key="4">
    <source>
        <dbReference type="PROSITE-ProRule" id="PRU00335"/>
    </source>
</evidence>
<keyword evidence="3" id="KW-0804">Transcription</keyword>
<feature type="DNA-binding region" description="H-T-H motif" evidence="4">
    <location>
        <begin position="28"/>
        <end position="47"/>
    </location>
</feature>
<dbReference type="Proteomes" id="UP001183176">
    <property type="component" value="Unassembled WGS sequence"/>
</dbReference>
<evidence type="ECO:0000313" key="6">
    <source>
        <dbReference type="EMBL" id="MDT0263352.1"/>
    </source>
</evidence>
<organism evidence="6 7">
    <name type="scientific">Jatrophihabitans lederbergiae</name>
    <dbReference type="NCBI Taxonomy" id="3075547"/>
    <lineage>
        <taxon>Bacteria</taxon>
        <taxon>Bacillati</taxon>
        <taxon>Actinomycetota</taxon>
        <taxon>Actinomycetes</taxon>
        <taxon>Jatrophihabitantales</taxon>
        <taxon>Jatrophihabitantaceae</taxon>
        <taxon>Jatrophihabitans</taxon>
    </lineage>
</organism>
<dbReference type="PROSITE" id="PS50977">
    <property type="entry name" value="HTH_TETR_2"/>
    <property type="match status" value="1"/>
</dbReference>
<dbReference type="PANTHER" id="PTHR47506:SF1">
    <property type="entry name" value="HTH-TYPE TRANSCRIPTIONAL REGULATOR YJDC"/>
    <property type="match status" value="1"/>
</dbReference>
<dbReference type="Pfam" id="PF00440">
    <property type="entry name" value="TetR_N"/>
    <property type="match status" value="1"/>
</dbReference>
<sequence length="184" mass="20124">MTVRSQPRDRLVDAATRLFYREGLHTVGVDRLVAEASITRATFYRHFPSKDDLVVAYLDRVDGDLREAVTAATAGVAPPNAVEALVGLIGRTVCSSGFRGCHFINAAAEYPDPAHSVRQAVERHRLWFRATVTQLARAAGHPDPDYAGQALSILHDGALVGGELDDPRTISSTLERLVREMFSQ</sequence>
<dbReference type="Gene3D" id="1.10.357.10">
    <property type="entry name" value="Tetracycline Repressor, domain 2"/>
    <property type="match status" value="1"/>
</dbReference>
<keyword evidence="7" id="KW-1185">Reference proteome</keyword>
<name>A0ABU2JEE1_9ACTN</name>
<dbReference type="InterPro" id="IPR009057">
    <property type="entry name" value="Homeodomain-like_sf"/>
</dbReference>
<dbReference type="PRINTS" id="PR00455">
    <property type="entry name" value="HTHTETR"/>
</dbReference>
<accession>A0ABU2JEE1</accession>
<reference evidence="7" key="1">
    <citation type="submission" date="2023-07" db="EMBL/GenBank/DDBJ databases">
        <title>30 novel species of actinomycetes from the DSMZ collection.</title>
        <authorList>
            <person name="Nouioui I."/>
        </authorList>
    </citation>
    <scope>NUCLEOTIDE SEQUENCE [LARGE SCALE GENOMIC DNA]</scope>
    <source>
        <strain evidence="7">DSM 44399</strain>
    </source>
</reference>
<dbReference type="SUPFAM" id="SSF48498">
    <property type="entry name" value="Tetracyclin repressor-like, C-terminal domain"/>
    <property type="match status" value="1"/>
</dbReference>
<dbReference type="PANTHER" id="PTHR47506">
    <property type="entry name" value="TRANSCRIPTIONAL REGULATORY PROTEIN"/>
    <property type="match status" value="1"/>
</dbReference>
<comment type="caution">
    <text evidence="6">The sequence shown here is derived from an EMBL/GenBank/DDBJ whole genome shotgun (WGS) entry which is preliminary data.</text>
</comment>
<evidence type="ECO:0000313" key="7">
    <source>
        <dbReference type="Proteomes" id="UP001183176"/>
    </source>
</evidence>
<dbReference type="InterPro" id="IPR036271">
    <property type="entry name" value="Tet_transcr_reg_TetR-rel_C_sf"/>
</dbReference>
<evidence type="ECO:0000259" key="5">
    <source>
        <dbReference type="PROSITE" id="PS50977"/>
    </source>
</evidence>
<evidence type="ECO:0000256" key="3">
    <source>
        <dbReference type="ARBA" id="ARBA00023163"/>
    </source>
</evidence>
<keyword evidence="1" id="KW-0805">Transcription regulation</keyword>
<evidence type="ECO:0000256" key="2">
    <source>
        <dbReference type="ARBA" id="ARBA00023125"/>
    </source>
</evidence>
<proteinExistence type="predicted"/>
<dbReference type="InterPro" id="IPR001647">
    <property type="entry name" value="HTH_TetR"/>
</dbReference>
<gene>
    <name evidence="6" type="ORF">RM423_18370</name>
</gene>
<keyword evidence="2 4" id="KW-0238">DNA-binding</keyword>
<feature type="domain" description="HTH tetR-type" evidence="5">
    <location>
        <begin position="5"/>
        <end position="65"/>
    </location>
</feature>
<dbReference type="SUPFAM" id="SSF46689">
    <property type="entry name" value="Homeodomain-like"/>
    <property type="match status" value="1"/>
</dbReference>
<dbReference type="EMBL" id="JAVREH010000036">
    <property type="protein sequence ID" value="MDT0263352.1"/>
    <property type="molecule type" value="Genomic_DNA"/>
</dbReference>
<protein>
    <submittedName>
        <fullName evidence="6">TetR/AcrR family transcriptional regulator</fullName>
    </submittedName>
</protein>
<dbReference type="RefSeq" id="WP_311424499.1">
    <property type="nucleotide sequence ID" value="NZ_JAVREH010000036.1"/>
</dbReference>
<evidence type="ECO:0000256" key="1">
    <source>
        <dbReference type="ARBA" id="ARBA00023015"/>
    </source>
</evidence>